<accession>A0A0M2KIF2</accession>
<organism evidence="1 2">
    <name type="scientific">Erwinia tracheiphila</name>
    <dbReference type="NCBI Taxonomy" id="65700"/>
    <lineage>
        <taxon>Bacteria</taxon>
        <taxon>Pseudomonadati</taxon>
        <taxon>Pseudomonadota</taxon>
        <taxon>Gammaproteobacteria</taxon>
        <taxon>Enterobacterales</taxon>
        <taxon>Erwiniaceae</taxon>
        <taxon>Erwinia</taxon>
    </lineage>
</organism>
<proteinExistence type="predicted"/>
<keyword evidence="2" id="KW-1185">Reference proteome</keyword>
<sequence>MNPSGYAGRPRAKKAAARHALRAAFLSNVCQAEPLPAFCVFEVKRGIGAGDVQAGDKSGSVSSRTCQFIAVAADTVQ</sequence>
<protein>
    <submittedName>
        <fullName evidence="1">Uncharacterized protein</fullName>
    </submittedName>
</protein>
<name>A0A0M2KIF2_9GAMM</name>
<dbReference type="AlphaFoldDB" id="A0A0M2KIF2"/>
<dbReference type="Proteomes" id="UP000033924">
    <property type="component" value="Unassembled WGS sequence"/>
</dbReference>
<comment type="caution">
    <text evidence="1">The sequence shown here is derived from an EMBL/GenBank/DDBJ whole genome shotgun (WGS) entry which is preliminary data.</text>
</comment>
<gene>
    <name evidence="1" type="ORF">SY86_17375</name>
</gene>
<reference evidence="1 2" key="1">
    <citation type="submission" date="2015-01" db="EMBL/GenBank/DDBJ databases">
        <title>Erwinia tracheiphila.</title>
        <authorList>
            <person name="Shapiro L.R."/>
        </authorList>
    </citation>
    <scope>NUCLEOTIDE SEQUENCE [LARGE SCALE GENOMIC DNA]</scope>
    <source>
        <strain evidence="1 2">BuffGH</strain>
    </source>
</reference>
<dbReference type="PATRIC" id="fig|65700.7.peg.4348"/>
<evidence type="ECO:0000313" key="1">
    <source>
        <dbReference type="EMBL" id="KKF36796.1"/>
    </source>
</evidence>
<dbReference type="EMBL" id="JXNU01000003">
    <property type="protein sequence ID" value="KKF36796.1"/>
    <property type="molecule type" value="Genomic_DNA"/>
</dbReference>
<evidence type="ECO:0000313" key="2">
    <source>
        <dbReference type="Proteomes" id="UP000033924"/>
    </source>
</evidence>